<dbReference type="FunFam" id="3.40.50.10860:FF:000005">
    <property type="entry name" value="C-1-tetrahydrofolate synthase, cytoplasmic, putative"/>
    <property type="match status" value="1"/>
</dbReference>
<dbReference type="GO" id="GO:0004329">
    <property type="term" value="F:formate-tetrahydrofolate ligase activity"/>
    <property type="evidence" value="ECO:0007669"/>
    <property type="project" value="InterPro"/>
</dbReference>
<dbReference type="InterPro" id="IPR020630">
    <property type="entry name" value="THF_DH/CycHdrlase_cat_dom"/>
</dbReference>
<evidence type="ECO:0000256" key="2">
    <source>
        <dbReference type="ARBA" id="ARBA00005559"/>
    </source>
</evidence>
<dbReference type="FunFam" id="3.40.50.300:FF:000245">
    <property type="entry name" value="C-1-tetrahydrofolate synthase, cytoplasmic"/>
    <property type="match status" value="1"/>
</dbReference>
<dbReference type="SUPFAM" id="SSF52540">
    <property type="entry name" value="P-loop containing nucleoside triphosphate hydrolases"/>
    <property type="match status" value="1"/>
</dbReference>
<proteinExistence type="inferred from homology"/>
<evidence type="ECO:0000259" key="14">
    <source>
        <dbReference type="Pfam" id="PF02882"/>
    </source>
</evidence>
<evidence type="ECO:0000256" key="4">
    <source>
        <dbReference type="ARBA" id="ARBA00011738"/>
    </source>
</evidence>
<evidence type="ECO:0000256" key="9">
    <source>
        <dbReference type="ARBA" id="ARBA00022840"/>
    </source>
</evidence>
<dbReference type="Pfam" id="PF01268">
    <property type="entry name" value="FTHFS"/>
    <property type="match status" value="1"/>
</dbReference>
<accession>A0A4P9XC42</accession>
<feature type="domain" description="Tetrahydrofolate dehydrogenase/cyclohydrolase NAD(P)-binding" evidence="14">
    <location>
        <begin position="155"/>
        <end position="302"/>
    </location>
</feature>
<name>A0A4P9XC42_9FUNG</name>
<dbReference type="InterPro" id="IPR027417">
    <property type="entry name" value="P-loop_NTPase"/>
</dbReference>
<comment type="pathway">
    <text evidence="1">One-carbon metabolism; tetrahydrofolate interconversion.</text>
</comment>
<dbReference type="Proteomes" id="UP000274922">
    <property type="component" value="Unassembled WGS sequence"/>
</dbReference>
<dbReference type="InterPro" id="IPR020867">
    <property type="entry name" value="THF_DH/CycHdrlase_CS"/>
</dbReference>
<keyword evidence="11" id="KW-0560">Oxidoreductase</keyword>
<sequence length="962" mass="102453">MSRDAAAADAPTGPAKILDGKALAEQVRDTERRRIADIRKAVPSFQPQLNIIQVGEREDSSLYVRMKQKAGKEAGVDVVFTALPETVSSSEIAKLIRTLNGDAKVHGILVQMPLPKHLDETSILEMIKPEKDVDGFHSNNIGALAKRNQTPLFEACTPKGCMALIRSSGLDISGKHAVVIGRSDIVGLPMSYLLQRADATVTICHSRTRDLARHVQNADIVVAAVGAPEMIKGEWIKPGAIVIDVGINGVPDASKKSGTRWVGDVEYDVAVQRAAAITPVPGGVGPMTVAMLISNTVQSAVRELYGAEVEMEALPLDIKEKVPSDLEIATAQTPKPIVQVADELGIAANELSSYGHYKAKVSLAIRERLAHRKPGKYVVVAGITPTPLGEGKSTTTIGLVQALGVHLKRKAVACVRQPSQGPTFGIKGGAAGGGYSQIIPMDEFNLHMTGDIHAITAANNLLAAAIDARMFHEKTSKSPLIYNRLCPIRGGKRYVSPILQRRMDKLGLAPADGNPDNLTDAERERLIRLDINPATITWNRVLDTNDRYLRQITVGKGPMEKGHTRETGFDITVASECMAILALATSLADLRDRLGRMVIGLSHAGEPVTAEDIGVAGALTVLLKDALEPNLMQTLEGTPVLVHAGPFANIAHGCSSIVADQIALALTGTTPTIDAASDMAVEQKPGFVVTEAGFGADMGMEKLFDIKCRYSGLTPDAVVLVATIKALKMHGGGPAVVAGKPLAAVYTEENVDLVRQGCANLRKHIQNAHLYNVPVVVAINQFASDSAAELDTVKQEALAAGAEAAVVCNHWAKGGAGAVDLANALVAMTGEDAPKRPPFEFLYPLDAPIEEKIRTICQKVYGAKDIEISPEAQAKIQSYTEQGFGQLPICMAKTALSLSHNPELKGVPTDFVVPIRDIRASIGAGFLFPLLGDISTMPGLPIRPSFYDIDIDPKTQAITGLF</sequence>
<dbReference type="InterPro" id="IPR000672">
    <property type="entry name" value="THF_DH/CycHdrlase"/>
</dbReference>
<comment type="subunit">
    <text evidence="4">Homodimer.</text>
</comment>
<dbReference type="AlphaFoldDB" id="A0A4P9XC42"/>
<keyword evidence="16" id="KW-1185">Reference proteome</keyword>
<evidence type="ECO:0000256" key="5">
    <source>
        <dbReference type="ARBA" id="ARBA00022563"/>
    </source>
</evidence>
<dbReference type="GO" id="GO:0005524">
    <property type="term" value="F:ATP binding"/>
    <property type="evidence" value="ECO:0007669"/>
    <property type="project" value="UniProtKB-KW"/>
</dbReference>
<keyword evidence="5" id="KW-0554">One-carbon metabolism</keyword>
<dbReference type="UniPathway" id="UPA00193"/>
<dbReference type="InterPro" id="IPR020631">
    <property type="entry name" value="THF_DH/CycHdrlase_NAD-bd_dom"/>
</dbReference>
<keyword evidence="10" id="KW-0521">NADP</keyword>
<dbReference type="InterPro" id="IPR020628">
    <property type="entry name" value="Formate_THF_ligase_CS"/>
</dbReference>
<dbReference type="InterPro" id="IPR046346">
    <property type="entry name" value="Aminoacid_DH-like_N_sf"/>
</dbReference>
<dbReference type="CDD" id="cd00477">
    <property type="entry name" value="FTHFS"/>
    <property type="match status" value="1"/>
</dbReference>
<keyword evidence="8" id="KW-0378">Hydrolase</keyword>
<comment type="similarity">
    <text evidence="3">In the C-terminal section; belongs to the formate--tetrahydrofolate ligase family.</text>
</comment>
<evidence type="ECO:0000256" key="8">
    <source>
        <dbReference type="ARBA" id="ARBA00022801"/>
    </source>
</evidence>
<dbReference type="SUPFAM" id="SSF51735">
    <property type="entry name" value="NAD(P)-binding Rossmann-fold domains"/>
    <property type="match status" value="1"/>
</dbReference>
<dbReference type="SUPFAM" id="SSF53223">
    <property type="entry name" value="Aminoacid dehydrogenase-like, N-terminal domain"/>
    <property type="match status" value="1"/>
</dbReference>
<evidence type="ECO:0000313" key="15">
    <source>
        <dbReference type="EMBL" id="RKP02986.1"/>
    </source>
</evidence>
<dbReference type="PROSITE" id="PS00767">
    <property type="entry name" value="THF_DHG_CYH_2"/>
    <property type="match status" value="1"/>
</dbReference>
<dbReference type="GO" id="GO:0004488">
    <property type="term" value="F:methylenetetrahydrofolate dehydrogenase (NADP+) activity"/>
    <property type="evidence" value="ECO:0007669"/>
    <property type="project" value="InterPro"/>
</dbReference>
<organism evidence="15 16">
    <name type="scientific">Caulochytrium protostelioides</name>
    <dbReference type="NCBI Taxonomy" id="1555241"/>
    <lineage>
        <taxon>Eukaryota</taxon>
        <taxon>Fungi</taxon>
        <taxon>Fungi incertae sedis</taxon>
        <taxon>Chytridiomycota</taxon>
        <taxon>Chytridiomycota incertae sedis</taxon>
        <taxon>Chytridiomycetes</taxon>
        <taxon>Caulochytriales</taxon>
        <taxon>Caulochytriaceae</taxon>
        <taxon>Caulochytrium</taxon>
    </lineage>
</organism>
<dbReference type="FunFam" id="3.10.410.10:FF:000001">
    <property type="entry name" value="Putative formate--tetrahydrofolate ligase"/>
    <property type="match status" value="1"/>
</dbReference>
<dbReference type="Gene3D" id="3.40.50.10860">
    <property type="entry name" value="Leucine Dehydrogenase, chain A, domain 1"/>
    <property type="match status" value="1"/>
</dbReference>
<evidence type="ECO:0000313" key="16">
    <source>
        <dbReference type="Proteomes" id="UP000274922"/>
    </source>
</evidence>
<keyword evidence="6" id="KW-0436">Ligase</keyword>
<protein>
    <submittedName>
        <fullName evidence="15">Uncharacterized protein</fullName>
    </submittedName>
</protein>
<feature type="domain" description="Tetrahydrofolate dehydrogenase/cyclohydrolase catalytic" evidence="13">
    <location>
        <begin position="18"/>
        <end position="134"/>
    </location>
</feature>
<dbReference type="GO" id="GO:0004477">
    <property type="term" value="F:methenyltetrahydrofolate cyclohydrolase activity"/>
    <property type="evidence" value="ECO:0007669"/>
    <property type="project" value="UniProtKB-ARBA"/>
</dbReference>
<keyword evidence="9" id="KW-0067">ATP-binding</keyword>
<reference evidence="16" key="1">
    <citation type="journal article" date="2018" name="Nat. Microbiol.">
        <title>Leveraging single-cell genomics to expand the fungal tree of life.</title>
        <authorList>
            <person name="Ahrendt S.R."/>
            <person name="Quandt C.A."/>
            <person name="Ciobanu D."/>
            <person name="Clum A."/>
            <person name="Salamov A."/>
            <person name="Andreopoulos B."/>
            <person name="Cheng J.F."/>
            <person name="Woyke T."/>
            <person name="Pelin A."/>
            <person name="Henrissat B."/>
            <person name="Reynolds N.K."/>
            <person name="Benny G.L."/>
            <person name="Smith M.E."/>
            <person name="James T.Y."/>
            <person name="Grigoriev I.V."/>
        </authorList>
    </citation>
    <scope>NUCLEOTIDE SEQUENCE [LARGE SCALE GENOMIC DNA]</scope>
    <source>
        <strain evidence="16">ATCC 52028</strain>
    </source>
</reference>
<dbReference type="InterPro" id="IPR036291">
    <property type="entry name" value="NAD(P)-bd_dom_sf"/>
</dbReference>
<dbReference type="Pfam" id="PF02882">
    <property type="entry name" value="THF_DHG_CYH_C"/>
    <property type="match status" value="1"/>
</dbReference>
<dbReference type="STRING" id="1555241.A0A4P9XC42"/>
<dbReference type="OrthoDB" id="5126881at2759"/>
<dbReference type="EMBL" id="ML014131">
    <property type="protein sequence ID" value="RKP02986.1"/>
    <property type="molecule type" value="Genomic_DNA"/>
</dbReference>
<dbReference type="Gene3D" id="3.10.410.10">
    <property type="entry name" value="Formyltetrahydrofolate synthetase, domain 3"/>
    <property type="match status" value="1"/>
</dbReference>
<dbReference type="FunFam" id="3.40.50.720:FF:000006">
    <property type="entry name" value="Bifunctional protein FolD"/>
    <property type="match status" value="1"/>
</dbReference>
<gene>
    <name evidence="15" type="ORF">CXG81DRAFT_10139</name>
</gene>
<evidence type="ECO:0000256" key="7">
    <source>
        <dbReference type="ARBA" id="ARBA00022741"/>
    </source>
</evidence>
<evidence type="ECO:0000256" key="1">
    <source>
        <dbReference type="ARBA" id="ARBA00004777"/>
    </source>
</evidence>
<evidence type="ECO:0000256" key="6">
    <source>
        <dbReference type="ARBA" id="ARBA00022598"/>
    </source>
</evidence>
<keyword evidence="7" id="KW-0547">Nucleotide-binding</keyword>
<dbReference type="PRINTS" id="PR00085">
    <property type="entry name" value="THFDHDRGNASE"/>
</dbReference>
<dbReference type="Gene3D" id="3.40.50.300">
    <property type="entry name" value="P-loop containing nucleotide triphosphate hydrolases"/>
    <property type="match status" value="2"/>
</dbReference>
<dbReference type="Gene3D" id="3.40.50.720">
    <property type="entry name" value="NAD(P)-binding Rossmann-like Domain"/>
    <property type="match status" value="1"/>
</dbReference>
<keyword evidence="12" id="KW-0511">Multifunctional enzyme</keyword>
<dbReference type="FunFam" id="3.40.50.300:FF:001522">
    <property type="entry name" value="Probable MIS1-C1-tetrahydrofolate synthase, mitochondrial"/>
    <property type="match status" value="1"/>
</dbReference>
<dbReference type="CDD" id="cd01080">
    <property type="entry name" value="NAD_bind_m-THF_DH_Cyclohyd"/>
    <property type="match status" value="1"/>
</dbReference>
<dbReference type="InterPro" id="IPR000559">
    <property type="entry name" value="Formate_THF_ligase"/>
</dbReference>
<dbReference type="GO" id="GO:0005829">
    <property type="term" value="C:cytosol"/>
    <property type="evidence" value="ECO:0007669"/>
    <property type="project" value="TreeGrafter"/>
</dbReference>
<dbReference type="GO" id="GO:0035999">
    <property type="term" value="P:tetrahydrofolate interconversion"/>
    <property type="evidence" value="ECO:0007669"/>
    <property type="project" value="UniProtKB-UniPathway"/>
</dbReference>
<dbReference type="HAMAP" id="MF_01576">
    <property type="entry name" value="THF_DHG_CYH"/>
    <property type="match status" value="1"/>
</dbReference>
<dbReference type="Gene3D" id="1.10.8.770">
    <property type="match status" value="1"/>
</dbReference>
<dbReference type="PANTHER" id="PTHR48099:SF5">
    <property type="entry name" value="C-1-TETRAHYDROFOLATE SYNTHASE, CYTOPLASMIC"/>
    <property type="match status" value="1"/>
</dbReference>
<dbReference type="HAMAP" id="MF_01543">
    <property type="entry name" value="FTHFS"/>
    <property type="match status" value="1"/>
</dbReference>
<evidence type="ECO:0000256" key="10">
    <source>
        <dbReference type="ARBA" id="ARBA00022857"/>
    </source>
</evidence>
<dbReference type="Pfam" id="PF00763">
    <property type="entry name" value="THF_DHG_CYH"/>
    <property type="match status" value="1"/>
</dbReference>
<evidence type="ECO:0000259" key="13">
    <source>
        <dbReference type="Pfam" id="PF00763"/>
    </source>
</evidence>
<evidence type="ECO:0000256" key="3">
    <source>
        <dbReference type="ARBA" id="ARBA00006985"/>
    </source>
</evidence>
<evidence type="ECO:0000256" key="12">
    <source>
        <dbReference type="ARBA" id="ARBA00023268"/>
    </source>
</evidence>
<dbReference type="PANTHER" id="PTHR48099">
    <property type="entry name" value="C-1-TETRAHYDROFOLATE SYNTHASE, CYTOPLASMIC-RELATED"/>
    <property type="match status" value="1"/>
</dbReference>
<evidence type="ECO:0000256" key="11">
    <source>
        <dbReference type="ARBA" id="ARBA00023002"/>
    </source>
</evidence>
<comment type="similarity">
    <text evidence="2">In the N-terminal section; belongs to the tetrahydrofolate dehydrogenase/cyclohydrolase family.</text>
</comment>
<dbReference type="PROSITE" id="PS00721">
    <property type="entry name" value="FTHFS_1"/>
    <property type="match status" value="1"/>
</dbReference>